<feature type="region of interest" description="Disordered" evidence="1">
    <location>
        <begin position="50"/>
        <end position="69"/>
    </location>
</feature>
<feature type="region of interest" description="Disordered" evidence="1">
    <location>
        <begin position="576"/>
        <end position="596"/>
    </location>
</feature>
<evidence type="ECO:0000313" key="2">
    <source>
        <dbReference type="EMBL" id="KAF2444145.1"/>
    </source>
</evidence>
<dbReference type="AlphaFoldDB" id="A0A9P4PFL5"/>
<dbReference type="OrthoDB" id="10254945at2759"/>
<dbReference type="EMBL" id="MU001501">
    <property type="protein sequence ID" value="KAF2444145.1"/>
    <property type="molecule type" value="Genomic_DNA"/>
</dbReference>
<gene>
    <name evidence="2" type="ORF">P171DRAFT_485608</name>
</gene>
<keyword evidence="3" id="KW-1185">Reference proteome</keyword>
<reference evidence="2" key="1">
    <citation type="journal article" date="2020" name="Stud. Mycol.">
        <title>101 Dothideomycetes genomes: a test case for predicting lifestyles and emergence of pathogens.</title>
        <authorList>
            <person name="Haridas S."/>
            <person name="Albert R."/>
            <person name="Binder M."/>
            <person name="Bloem J."/>
            <person name="Labutti K."/>
            <person name="Salamov A."/>
            <person name="Andreopoulos B."/>
            <person name="Baker S."/>
            <person name="Barry K."/>
            <person name="Bills G."/>
            <person name="Bluhm B."/>
            <person name="Cannon C."/>
            <person name="Castanera R."/>
            <person name="Culley D."/>
            <person name="Daum C."/>
            <person name="Ezra D."/>
            <person name="Gonzalez J."/>
            <person name="Henrissat B."/>
            <person name="Kuo A."/>
            <person name="Liang C."/>
            <person name="Lipzen A."/>
            <person name="Lutzoni F."/>
            <person name="Magnuson J."/>
            <person name="Mondo S."/>
            <person name="Nolan M."/>
            <person name="Ohm R."/>
            <person name="Pangilinan J."/>
            <person name="Park H.-J."/>
            <person name="Ramirez L."/>
            <person name="Alfaro M."/>
            <person name="Sun H."/>
            <person name="Tritt A."/>
            <person name="Yoshinaga Y."/>
            <person name="Zwiers L.-H."/>
            <person name="Turgeon B."/>
            <person name="Goodwin S."/>
            <person name="Spatafora J."/>
            <person name="Crous P."/>
            <person name="Grigoriev I."/>
        </authorList>
    </citation>
    <scope>NUCLEOTIDE SEQUENCE</scope>
    <source>
        <strain evidence="2">CBS 690.94</strain>
    </source>
</reference>
<feature type="compositionally biased region" description="Polar residues" evidence="1">
    <location>
        <begin position="548"/>
        <end position="564"/>
    </location>
</feature>
<dbReference type="Proteomes" id="UP000799764">
    <property type="component" value="Unassembled WGS sequence"/>
</dbReference>
<protein>
    <submittedName>
        <fullName evidence="2">Uncharacterized protein</fullName>
    </submittedName>
</protein>
<organism evidence="2 3">
    <name type="scientific">Karstenula rhodostoma CBS 690.94</name>
    <dbReference type="NCBI Taxonomy" id="1392251"/>
    <lineage>
        <taxon>Eukaryota</taxon>
        <taxon>Fungi</taxon>
        <taxon>Dikarya</taxon>
        <taxon>Ascomycota</taxon>
        <taxon>Pezizomycotina</taxon>
        <taxon>Dothideomycetes</taxon>
        <taxon>Pleosporomycetidae</taxon>
        <taxon>Pleosporales</taxon>
        <taxon>Massarineae</taxon>
        <taxon>Didymosphaeriaceae</taxon>
        <taxon>Karstenula</taxon>
    </lineage>
</organism>
<feature type="compositionally biased region" description="Polar residues" evidence="1">
    <location>
        <begin position="56"/>
        <end position="69"/>
    </location>
</feature>
<sequence length="596" mass="67740">MQSVEIVMQDVFENQPQTIEATGILTSHEEPASFPSPSGLATDVMHDRKRKANAQAGATSKKSKTRQNQYEGIIRSEKEYTNHLLNDWWDFDIVFSGPNEAHVLNSNVAFIDFDPDQWRHGDLRSGNDEIAPVFARENWLLEGFVKNPDLVWWRMESALRMASLFLTVPQAAWAYLPLVVDEPLDWHGGGKILSYDSQERISKLTPEEAASLANNLKLVGQRFAALAGKVKFTFATFGKMHHWPADEENFALPKTDAWSDMPGPQIHGAHHGPGEPYLSEIYVKGDPAELEACQNSHRIILNGSYAEWFQYDANKMTATQIARTLFTFGITLMHELSHALYCQEKHPEIFKSGKYTNYDEPHMFTDMNGPEIGSAMERRLFGHPWQASVHPERGAEMEAMHVPCTWDEGHLIVGKAHVANYIEPTWCYEFLTKEKWQKIRSIPLENSRNCCNWPSFRVHARTKQPSIKAWWEAKKAGKKTKSMPNFDCDPRLDGWEIVFGIENQNVDGTWDTNISAYDEQATAVLTLDQEFLEWKVQEARKARAKEMSSGSPQESREQNSNSNVVPTIPLQLWRMPATQEDTPSRPASGEGLGCFL</sequence>
<feature type="region of interest" description="Disordered" evidence="1">
    <location>
        <begin position="543"/>
        <end position="564"/>
    </location>
</feature>
<accession>A0A9P4PFL5</accession>
<evidence type="ECO:0000313" key="3">
    <source>
        <dbReference type="Proteomes" id="UP000799764"/>
    </source>
</evidence>
<comment type="caution">
    <text evidence="2">The sequence shown here is derived from an EMBL/GenBank/DDBJ whole genome shotgun (WGS) entry which is preliminary data.</text>
</comment>
<proteinExistence type="predicted"/>
<name>A0A9P4PFL5_9PLEO</name>
<evidence type="ECO:0000256" key="1">
    <source>
        <dbReference type="SAM" id="MobiDB-lite"/>
    </source>
</evidence>